<keyword evidence="3" id="KW-1185">Reference proteome</keyword>
<feature type="compositionally biased region" description="Low complexity" evidence="1">
    <location>
        <begin position="17"/>
        <end position="31"/>
    </location>
</feature>
<dbReference type="EMBL" id="VSRR010002902">
    <property type="protein sequence ID" value="MPC33777.1"/>
    <property type="molecule type" value="Genomic_DNA"/>
</dbReference>
<gene>
    <name evidence="2" type="ORF">E2C01_027139</name>
</gene>
<feature type="compositionally biased region" description="Basic and acidic residues" evidence="1">
    <location>
        <begin position="96"/>
        <end position="105"/>
    </location>
</feature>
<dbReference type="AlphaFoldDB" id="A0A5B7EKJ4"/>
<accession>A0A5B7EKJ4</accession>
<sequence length="105" mass="11376">MPHGITPIYTSTTHCHTLTPHPNTSTTSTPSEQPHLTPLHRVTSHHTPPHSAPQHLTHLHHAPHSTCLYLAPLCPIKLFCIGPPPSARGRRGGGGGERRSFSNGR</sequence>
<comment type="caution">
    <text evidence="2">The sequence shown here is derived from an EMBL/GenBank/DDBJ whole genome shotgun (WGS) entry which is preliminary data.</text>
</comment>
<feature type="region of interest" description="Disordered" evidence="1">
    <location>
        <begin position="84"/>
        <end position="105"/>
    </location>
</feature>
<proteinExistence type="predicted"/>
<reference evidence="2 3" key="1">
    <citation type="submission" date="2019-05" db="EMBL/GenBank/DDBJ databases">
        <title>Another draft genome of Portunus trituberculatus and its Hox gene families provides insights of decapod evolution.</title>
        <authorList>
            <person name="Jeong J.-H."/>
            <person name="Song I."/>
            <person name="Kim S."/>
            <person name="Choi T."/>
            <person name="Kim D."/>
            <person name="Ryu S."/>
            <person name="Kim W."/>
        </authorList>
    </citation>
    <scope>NUCLEOTIDE SEQUENCE [LARGE SCALE GENOMIC DNA]</scope>
    <source>
        <tissue evidence="2">Muscle</tissue>
    </source>
</reference>
<organism evidence="2 3">
    <name type="scientific">Portunus trituberculatus</name>
    <name type="common">Swimming crab</name>
    <name type="synonym">Neptunus trituberculatus</name>
    <dbReference type="NCBI Taxonomy" id="210409"/>
    <lineage>
        <taxon>Eukaryota</taxon>
        <taxon>Metazoa</taxon>
        <taxon>Ecdysozoa</taxon>
        <taxon>Arthropoda</taxon>
        <taxon>Crustacea</taxon>
        <taxon>Multicrustacea</taxon>
        <taxon>Malacostraca</taxon>
        <taxon>Eumalacostraca</taxon>
        <taxon>Eucarida</taxon>
        <taxon>Decapoda</taxon>
        <taxon>Pleocyemata</taxon>
        <taxon>Brachyura</taxon>
        <taxon>Eubrachyura</taxon>
        <taxon>Portunoidea</taxon>
        <taxon>Portunidae</taxon>
        <taxon>Portuninae</taxon>
        <taxon>Portunus</taxon>
    </lineage>
</organism>
<evidence type="ECO:0000256" key="1">
    <source>
        <dbReference type="SAM" id="MobiDB-lite"/>
    </source>
</evidence>
<name>A0A5B7EKJ4_PORTR</name>
<evidence type="ECO:0000313" key="2">
    <source>
        <dbReference type="EMBL" id="MPC33777.1"/>
    </source>
</evidence>
<dbReference type="Proteomes" id="UP000324222">
    <property type="component" value="Unassembled WGS sequence"/>
</dbReference>
<feature type="region of interest" description="Disordered" evidence="1">
    <location>
        <begin position="9"/>
        <end position="57"/>
    </location>
</feature>
<evidence type="ECO:0000313" key="3">
    <source>
        <dbReference type="Proteomes" id="UP000324222"/>
    </source>
</evidence>
<protein>
    <submittedName>
        <fullName evidence="2">Uncharacterized protein</fullName>
    </submittedName>
</protein>